<dbReference type="GO" id="GO:0030170">
    <property type="term" value="F:pyridoxal phosphate binding"/>
    <property type="evidence" value="ECO:0007669"/>
    <property type="project" value="InterPro"/>
</dbReference>
<keyword evidence="6" id="KW-0238">DNA-binding</keyword>
<dbReference type="CDD" id="cd07377">
    <property type="entry name" value="WHTH_GntR"/>
    <property type="match status" value="1"/>
</dbReference>
<dbReference type="InterPro" id="IPR000524">
    <property type="entry name" value="Tscrpt_reg_HTH_GntR"/>
</dbReference>
<reference evidence="9" key="1">
    <citation type="submission" date="2020-08" db="EMBL/GenBank/DDBJ databases">
        <title>Genome public.</title>
        <authorList>
            <person name="Liu C."/>
            <person name="Sun Q."/>
        </authorList>
    </citation>
    <scope>NUCLEOTIDE SEQUENCE</scope>
    <source>
        <strain evidence="9">BX22</strain>
    </source>
</reference>
<dbReference type="Gene3D" id="3.40.640.10">
    <property type="entry name" value="Type I PLP-dependent aspartate aminotransferase-like (Major domain)"/>
    <property type="match status" value="1"/>
</dbReference>
<comment type="cofactor">
    <cofactor evidence="1">
        <name>pyridoxal 5'-phosphate</name>
        <dbReference type="ChEBI" id="CHEBI:597326"/>
    </cofactor>
</comment>
<dbReference type="InterPro" id="IPR036388">
    <property type="entry name" value="WH-like_DNA-bd_sf"/>
</dbReference>
<keyword evidence="3 9" id="KW-0032">Aminotransferase</keyword>
<dbReference type="InterPro" id="IPR015424">
    <property type="entry name" value="PyrdxlP-dep_Trfase"/>
</dbReference>
<evidence type="ECO:0000313" key="9">
    <source>
        <dbReference type="EMBL" id="MBC5636199.1"/>
    </source>
</evidence>
<dbReference type="PANTHER" id="PTHR46577">
    <property type="entry name" value="HTH-TYPE TRANSCRIPTIONAL REGULATORY PROTEIN GABR"/>
    <property type="match status" value="1"/>
</dbReference>
<evidence type="ECO:0000256" key="4">
    <source>
        <dbReference type="ARBA" id="ARBA00022898"/>
    </source>
</evidence>
<evidence type="ECO:0000256" key="2">
    <source>
        <dbReference type="ARBA" id="ARBA00005384"/>
    </source>
</evidence>
<name>A0A923RGT2_9BACI</name>
<dbReference type="SUPFAM" id="SSF53383">
    <property type="entry name" value="PLP-dependent transferases"/>
    <property type="match status" value="1"/>
</dbReference>
<dbReference type="InterPro" id="IPR051446">
    <property type="entry name" value="HTH_trans_reg/aminotransferase"/>
</dbReference>
<dbReference type="GO" id="GO:0003677">
    <property type="term" value="F:DNA binding"/>
    <property type="evidence" value="ECO:0007669"/>
    <property type="project" value="UniProtKB-KW"/>
</dbReference>
<evidence type="ECO:0000256" key="5">
    <source>
        <dbReference type="ARBA" id="ARBA00023015"/>
    </source>
</evidence>
<dbReference type="CDD" id="cd00609">
    <property type="entry name" value="AAT_like"/>
    <property type="match status" value="1"/>
</dbReference>
<evidence type="ECO:0000313" key="10">
    <source>
        <dbReference type="Proteomes" id="UP000637359"/>
    </source>
</evidence>
<dbReference type="AlphaFoldDB" id="A0A923RGT2"/>
<dbReference type="Gene3D" id="1.10.10.10">
    <property type="entry name" value="Winged helix-like DNA-binding domain superfamily/Winged helix DNA-binding domain"/>
    <property type="match status" value="1"/>
</dbReference>
<dbReference type="PRINTS" id="PR00035">
    <property type="entry name" value="HTHGNTR"/>
</dbReference>
<keyword evidence="10" id="KW-1185">Reference proteome</keyword>
<dbReference type="SMART" id="SM00345">
    <property type="entry name" value="HTH_GNTR"/>
    <property type="match status" value="1"/>
</dbReference>
<dbReference type="SUPFAM" id="SSF46785">
    <property type="entry name" value="Winged helix' DNA-binding domain"/>
    <property type="match status" value="1"/>
</dbReference>
<keyword evidence="5" id="KW-0805">Transcription regulation</keyword>
<protein>
    <submittedName>
        <fullName evidence="9">PLP-dependent aminotransferase family protein</fullName>
    </submittedName>
</protein>
<keyword evidence="4" id="KW-0663">Pyridoxal phosphate</keyword>
<comment type="caution">
    <text evidence="9">The sequence shown here is derived from an EMBL/GenBank/DDBJ whole genome shotgun (WGS) entry which is preliminary data.</text>
</comment>
<dbReference type="GO" id="GO:0003700">
    <property type="term" value="F:DNA-binding transcription factor activity"/>
    <property type="evidence" value="ECO:0007669"/>
    <property type="project" value="InterPro"/>
</dbReference>
<gene>
    <name evidence="9" type="ORF">H8S33_05075</name>
</gene>
<evidence type="ECO:0000259" key="8">
    <source>
        <dbReference type="PROSITE" id="PS50949"/>
    </source>
</evidence>
<keyword evidence="3 9" id="KW-0808">Transferase</keyword>
<dbReference type="Pfam" id="PF00392">
    <property type="entry name" value="GntR"/>
    <property type="match status" value="1"/>
</dbReference>
<dbReference type="InterPro" id="IPR036390">
    <property type="entry name" value="WH_DNA-bd_sf"/>
</dbReference>
<dbReference type="RefSeq" id="WP_186868916.1">
    <property type="nucleotide sequence ID" value="NZ_JACOOL010000003.1"/>
</dbReference>
<dbReference type="GO" id="GO:0008483">
    <property type="term" value="F:transaminase activity"/>
    <property type="evidence" value="ECO:0007669"/>
    <property type="project" value="UniProtKB-KW"/>
</dbReference>
<dbReference type="PROSITE" id="PS50949">
    <property type="entry name" value="HTH_GNTR"/>
    <property type="match status" value="1"/>
</dbReference>
<accession>A0A923RGT2</accession>
<dbReference type="EMBL" id="JACOOL010000003">
    <property type="protein sequence ID" value="MBC5636199.1"/>
    <property type="molecule type" value="Genomic_DNA"/>
</dbReference>
<evidence type="ECO:0000256" key="7">
    <source>
        <dbReference type="ARBA" id="ARBA00023163"/>
    </source>
</evidence>
<dbReference type="InterPro" id="IPR015421">
    <property type="entry name" value="PyrdxlP-dep_Trfase_major"/>
</dbReference>
<dbReference type="Pfam" id="PF00155">
    <property type="entry name" value="Aminotran_1_2"/>
    <property type="match status" value="1"/>
</dbReference>
<sequence length="471" mass="54576">MKMLSCEMNRDSVVPLYEQLYTYIKTEIMNGQIPHNTKLPSKRKLSEFLKVSQNTVETAYEQLVAEGYVEGVPRKGYFVLASEDLEYVQEINPMLHQSAESKEQIRYDFHPSWIDTEHFPYAKWRKHAKNSIDIANQSLLLMGDRQGEYILREEIVHYLYQARGVHCSPEQIILGAGIETLLQQLILLMGQSVVYGVEDPGYHVISRILKNYPNEVIPLEVDDQGVIVDSLEASPINIMYVTPSHHFPYGSVLSANRRIKLLNWAMGGDDRYIIEDDYDSEFRYSGKSIPSLQSMDKREKVIYLGTFSKSLIPSIRISYMVLPKPLLSRYQKELSFFQCTVSRIDQHILAHFMKEGDFERHLNRMRKVYRRKMEKTLHLLRPYSDVVEIISDLSGFHVVLEVRNGWKEDKLFQRAKDAHLKIYPLSNYTIEKQSSSFPRIILGFAGIPESELETAITSLLTCWGRELESSS</sequence>
<organism evidence="9 10">
    <name type="scientific">Ornithinibacillus hominis</name>
    <dbReference type="NCBI Taxonomy" id="2763055"/>
    <lineage>
        <taxon>Bacteria</taxon>
        <taxon>Bacillati</taxon>
        <taxon>Bacillota</taxon>
        <taxon>Bacilli</taxon>
        <taxon>Bacillales</taxon>
        <taxon>Bacillaceae</taxon>
        <taxon>Ornithinibacillus</taxon>
    </lineage>
</organism>
<evidence type="ECO:0000256" key="6">
    <source>
        <dbReference type="ARBA" id="ARBA00023125"/>
    </source>
</evidence>
<keyword evidence="7" id="KW-0804">Transcription</keyword>
<dbReference type="PANTHER" id="PTHR46577:SF1">
    <property type="entry name" value="HTH-TYPE TRANSCRIPTIONAL REGULATORY PROTEIN GABR"/>
    <property type="match status" value="1"/>
</dbReference>
<evidence type="ECO:0000256" key="1">
    <source>
        <dbReference type="ARBA" id="ARBA00001933"/>
    </source>
</evidence>
<proteinExistence type="inferred from homology"/>
<feature type="domain" description="HTH gntR-type" evidence="8">
    <location>
        <begin position="14"/>
        <end position="82"/>
    </location>
</feature>
<evidence type="ECO:0000256" key="3">
    <source>
        <dbReference type="ARBA" id="ARBA00022576"/>
    </source>
</evidence>
<dbReference type="InterPro" id="IPR004839">
    <property type="entry name" value="Aminotransferase_I/II_large"/>
</dbReference>
<dbReference type="Proteomes" id="UP000637359">
    <property type="component" value="Unassembled WGS sequence"/>
</dbReference>
<comment type="similarity">
    <text evidence="2">In the C-terminal section; belongs to the class-I pyridoxal-phosphate-dependent aminotransferase family.</text>
</comment>